<name>A0ABN9BPX0_9NEOB</name>
<accession>A0ABN9BPX0</accession>
<keyword evidence="2" id="KW-1185">Reference proteome</keyword>
<feature type="non-terminal residue" evidence="1">
    <location>
        <position position="102"/>
    </location>
</feature>
<organism evidence="1 2">
    <name type="scientific">Staurois parvus</name>
    <dbReference type="NCBI Taxonomy" id="386267"/>
    <lineage>
        <taxon>Eukaryota</taxon>
        <taxon>Metazoa</taxon>
        <taxon>Chordata</taxon>
        <taxon>Craniata</taxon>
        <taxon>Vertebrata</taxon>
        <taxon>Euteleostomi</taxon>
        <taxon>Amphibia</taxon>
        <taxon>Batrachia</taxon>
        <taxon>Anura</taxon>
        <taxon>Neobatrachia</taxon>
        <taxon>Ranoidea</taxon>
        <taxon>Ranidae</taxon>
        <taxon>Staurois</taxon>
    </lineage>
</organism>
<evidence type="ECO:0000313" key="2">
    <source>
        <dbReference type="Proteomes" id="UP001162483"/>
    </source>
</evidence>
<sequence length="102" mass="11906">MIQNLQQRLTPEDLTDLHLQFEVKEVILELTKQQQKEEITVLVFRVQQLGTEAYVKTYDLQAVAYLKTISLDYYDVLGLHTQPLHLINSSDKEGLDLLKVEY</sequence>
<evidence type="ECO:0000313" key="1">
    <source>
        <dbReference type="EMBL" id="CAI9549562.1"/>
    </source>
</evidence>
<reference evidence="1" key="1">
    <citation type="submission" date="2023-05" db="EMBL/GenBank/DDBJ databases">
        <authorList>
            <person name="Stuckert A."/>
        </authorList>
    </citation>
    <scope>NUCLEOTIDE SEQUENCE</scope>
</reference>
<gene>
    <name evidence="1" type="ORF">SPARVUS_LOCUS3372866</name>
</gene>
<proteinExistence type="predicted"/>
<dbReference type="Proteomes" id="UP001162483">
    <property type="component" value="Unassembled WGS sequence"/>
</dbReference>
<comment type="caution">
    <text evidence="1">The sequence shown here is derived from an EMBL/GenBank/DDBJ whole genome shotgun (WGS) entry which is preliminary data.</text>
</comment>
<dbReference type="EMBL" id="CATNWA010005215">
    <property type="protein sequence ID" value="CAI9549562.1"/>
    <property type="molecule type" value="Genomic_DNA"/>
</dbReference>
<protein>
    <submittedName>
        <fullName evidence="1">Uncharacterized protein</fullName>
    </submittedName>
</protein>